<proteinExistence type="predicted"/>
<accession>A0A6C0EB02</accession>
<reference evidence="1" key="1">
    <citation type="journal article" date="2020" name="Nature">
        <title>Giant virus diversity and host interactions through global metagenomics.</title>
        <authorList>
            <person name="Schulz F."/>
            <person name="Roux S."/>
            <person name="Paez-Espino D."/>
            <person name="Jungbluth S."/>
            <person name="Walsh D.A."/>
            <person name="Denef V.J."/>
            <person name="McMahon K.D."/>
            <person name="Konstantinidis K.T."/>
            <person name="Eloe-Fadrosh E.A."/>
            <person name="Kyrpides N.C."/>
            <person name="Woyke T."/>
        </authorList>
    </citation>
    <scope>NUCLEOTIDE SEQUENCE</scope>
    <source>
        <strain evidence="1">GVMAG-M-3300023179-27</strain>
    </source>
</reference>
<organism evidence="1">
    <name type="scientific">viral metagenome</name>
    <dbReference type="NCBI Taxonomy" id="1070528"/>
    <lineage>
        <taxon>unclassified sequences</taxon>
        <taxon>metagenomes</taxon>
        <taxon>organismal metagenomes</taxon>
    </lineage>
</organism>
<sequence>MKDGKFNGIRKMCGVDKKLNKIGVLEYTYDNGEFVSAKHTYGDWLE</sequence>
<protein>
    <submittedName>
        <fullName evidence="1">Uncharacterized protein</fullName>
    </submittedName>
</protein>
<dbReference type="EMBL" id="MN739783">
    <property type="protein sequence ID" value="QHT26264.1"/>
    <property type="molecule type" value="Genomic_DNA"/>
</dbReference>
<name>A0A6C0EB02_9ZZZZ</name>
<dbReference type="AlphaFoldDB" id="A0A6C0EB02"/>
<evidence type="ECO:0000313" key="1">
    <source>
        <dbReference type="EMBL" id="QHT26264.1"/>
    </source>
</evidence>